<protein>
    <submittedName>
        <fullName evidence="1">Uncharacterized protein</fullName>
    </submittedName>
</protein>
<dbReference type="EMBL" id="CP017717">
    <property type="protein sequence ID" value="AQZ63042.1"/>
    <property type="molecule type" value="Genomic_DNA"/>
</dbReference>
<gene>
    <name evidence="1" type="ORF">BKM31_17640</name>
</gene>
<dbReference type="Proteomes" id="UP000190797">
    <property type="component" value="Chromosome"/>
</dbReference>
<name>A0A1U9ZYL3_9ACTN</name>
<evidence type="ECO:0000313" key="1">
    <source>
        <dbReference type="EMBL" id="AQZ63042.1"/>
    </source>
</evidence>
<accession>A0A1U9ZYL3</accession>
<evidence type="ECO:0000313" key="2">
    <source>
        <dbReference type="Proteomes" id="UP000190797"/>
    </source>
</evidence>
<dbReference type="STRING" id="1909395.BKM31_17640"/>
<dbReference type="KEGG" id="noa:BKM31_17640"/>
<sequence>MAVGSAVGSTVGVVVGVVAGDWLVTVGTGLVGLGASVRVGVAGLPSGGGSLWPVGLALAELSAGVVGGWLGGAGSTAVASIVRTGVLDDAVEVAVTVAAAVDGGAVEGGVDRTTHLPLTYPS</sequence>
<dbReference type="AlphaFoldDB" id="A0A1U9ZYL3"/>
<keyword evidence="2" id="KW-1185">Reference proteome</keyword>
<organism evidence="1 2">
    <name type="scientific">[Actinomadura] parvosata subsp. kistnae</name>
    <dbReference type="NCBI Taxonomy" id="1909395"/>
    <lineage>
        <taxon>Bacteria</taxon>
        <taxon>Bacillati</taxon>
        <taxon>Actinomycetota</taxon>
        <taxon>Actinomycetes</taxon>
        <taxon>Streptosporangiales</taxon>
        <taxon>Streptosporangiaceae</taxon>
        <taxon>Nonomuraea</taxon>
    </lineage>
</organism>
<proteinExistence type="predicted"/>
<reference evidence="2" key="1">
    <citation type="journal article" date="2017" name="Med. Chem. Commun.">
        <title>Nonomuraea sp. ATCC 55076 harbours the largest actinomycete chromosome to date and the kistamicin biosynthetic gene cluster.</title>
        <authorList>
            <person name="Nazari B."/>
            <person name="Forneris C.C."/>
            <person name="Gibson M.I."/>
            <person name="Moon K."/>
            <person name="Schramma K.R."/>
            <person name="Seyedsayamdost M.R."/>
        </authorList>
    </citation>
    <scope>NUCLEOTIDE SEQUENCE [LARGE SCALE GENOMIC DNA]</scope>
    <source>
        <strain evidence="2">ATCC 55076</strain>
    </source>
</reference>